<sequence length="96" mass="10893">MKKKMYDDDEDEPRKGSNEKEVKKKKCIHLGSGFLFKCDSFCVTKPAVLSSSVQIVFKEESVKGRCDPARAATDKKPSANANSDTERPLNLRWRKL</sequence>
<feature type="region of interest" description="Disordered" evidence="1">
    <location>
        <begin position="1"/>
        <end position="22"/>
    </location>
</feature>
<feature type="region of interest" description="Disordered" evidence="1">
    <location>
        <begin position="68"/>
        <end position="96"/>
    </location>
</feature>
<evidence type="ECO:0000313" key="2">
    <source>
        <dbReference type="EMBL" id="CAK6981251.1"/>
    </source>
</evidence>
<comment type="caution">
    <text evidence="2">The sequence shown here is derived from an EMBL/GenBank/DDBJ whole genome shotgun (WGS) entry which is preliminary data.</text>
</comment>
<protein>
    <submittedName>
        <fullName evidence="2">Uncharacterized protein</fullName>
    </submittedName>
</protein>
<dbReference type="EMBL" id="CAWUFR010000794">
    <property type="protein sequence ID" value="CAK6981251.1"/>
    <property type="molecule type" value="Genomic_DNA"/>
</dbReference>
<dbReference type="Proteomes" id="UP001314229">
    <property type="component" value="Unassembled WGS sequence"/>
</dbReference>
<gene>
    <name evidence="2" type="ORF">FSCOSCO3_A016420</name>
</gene>
<evidence type="ECO:0000256" key="1">
    <source>
        <dbReference type="SAM" id="MobiDB-lite"/>
    </source>
</evidence>
<reference evidence="2 3" key="1">
    <citation type="submission" date="2024-01" db="EMBL/GenBank/DDBJ databases">
        <authorList>
            <person name="Alioto T."/>
            <person name="Alioto T."/>
            <person name="Gomez Garrido J."/>
        </authorList>
    </citation>
    <scope>NUCLEOTIDE SEQUENCE [LARGE SCALE GENOMIC DNA]</scope>
</reference>
<organism evidence="2 3">
    <name type="scientific">Scomber scombrus</name>
    <name type="common">Atlantic mackerel</name>
    <name type="synonym">Scomber vernalis</name>
    <dbReference type="NCBI Taxonomy" id="13677"/>
    <lineage>
        <taxon>Eukaryota</taxon>
        <taxon>Metazoa</taxon>
        <taxon>Chordata</taxon>
        <taxon>Craniata</taxon>
        <taxon>Vertebrata</taxon>
        <taxon>Euteleostomi</taxon>
        <taxon>Actinopterygii</taxon>
        <taxon>Neopterygii</taxon>
        <taxon>Teleostei</taxon>
        <taxon>Neoteleostei</taxon>
        <taxon>Acanthomorphata</taxon>
        <taxon>Pelagiaria</taxon>
        <taxon>Scombriformes</taxon>
        <taxon>Scombridae</taxon>
        <taxon>Scomber</taxon>
    </lineage>
</organism>
<accession>A0AAV1QB38</accession>
<proteinExistence type="predicted"/>
<dbReference type="AlphaFoldDB" id="A0AAV1QB38"/>
<evidence type="ECO:0000313" key="3">
    <source>
        <dbReference type="Proteomes" id="UP001314229"/>
    </source>
</evidence>
<name>A0AAV1QB38_SCOSC</name>
<feature type="compositionally biased region" description="Basic and acidic residues" evidence="1">
    <location>
        <begin position="68"/>
        <end position="77"/>
    </location>
</feature>
<keyword evidence="3" id="KW-1185">Reference proteome</keyword>